<comment type="caution">
    <text evidence="1">The sequence shown here is derived from an EMBL/GenBank/DDBJ whole genome shotgun (WGS) entry which is preliminary data.</text>
</comment>
<dbReference type="Proteomes" id="UP000226437">
    <property type="component" value="Unassembled WGS sequence"/>
</dbReference>
<evidence type="ECO:0008006" key="3">
    <source>
        <dbReference type="Google" id="ProtNLM"/>
    </source>
</evidence>
<keyword evidence="2" id="KW-1185">Reference proteome</keyword>
<dbReference type="OrthoDB" id="1492781at2"/>
<evidence type="ECO:0000313" key="1">
    <source>
        <dbReference type="EMBL" id="PHK98716.1"/>
    </source>
</evidence>
<evidence type="ECO:0000313" key="2">
    <source>
        <dbReference type="Proteomes" id="UP000226437"/>
    </source>
</evidence>
<proteinExistence type="predicted"/>
<name>A0A2G0CFG7_9BACT</name>
<organism evidence="1 2">
    <name type="scientific">Neolewinella marina</name>
    <dbReference type="NCBI Taxonomy" id="438751"/>
    <lineage>
        <taxon>Bacteria</taxon>
        <taxon>Pseudomonadati</taxon>
        <taxon>Bacteroidota</taxon>
        <taxon>Saprospiria</taxon>
        <taxon>Saprospirales</taxon>
        <taxon>Lewinellaceae</taxon>
        <taxon>Neolewinella</taxon>
    </lineage>
</organism>
<protein>
    <recommendedName>
        <fullName evidence="3">DUF4832 domain-containing protein</fullName>
    </recommendedName>
</protein>
<dbReference type="EMBL" id="PDLO01000003">
    <property type="protein sequence ID" value="PHK98716.1"/>
    <property type="molecule type" value="Genomic_DNA"/>
</dbReference>
<dbReference type="AlphaFoldDB" id="A0A2G0CFG7"/>
<dbReference type="RefSeq" id="WP_099106326.1">
    <property type="nucleotide sequence ID" value="NZ_JAATJF010000001.1"/>
</dbReference>
<gene>
    <name evidence="1" type="ORF">CGL56_09625</name>
</gene>
<sequence>MPLSFPPHCRACLFGLCVFLLPVACGPDNRQDIDLSDLVVEQPVDGVGHYVYAINLPQSVAAGESFDAQMEWRTVGGVDPNARYTMDVVLEGAERKEWSIPSGANTVGELHLANWLSYTFEVPASFPAGNYTFGVRLRDANRDLEEVPLGYLEELRMDDGYFRLGEIEVVN</sequence>
<accession>A0A2G0CFG7</accession>
<reference evidence="1 2" key="1">
    <citation type="submission" date="2017-10" db="EMBL/GenBank/DDBJ databases">
        <title>The draft genome sequence of Lewinella marina KCTC 32374.</title>
        <authorList>
            <person name="Wang K."/>
        </authorList>
    </citation>
    <scope>NUCLEOTIDE SEQUENCE [LARGE SCALE GENOMIC DNA]</scope>
    <source>
        <strain evidence="1 2">MKG-38</strain>
    </source>
</reference>